<protein>
    <submittedName>
        <fullName evidence="1">Uncharacterized protein</fullName>
    </submittedName>
</protein>
<organism evidence="1 2">
    <name type="scientific">Paraclostridium sordellii</name>
    <name type="common">Clostridium sordellii</name>
    <dbReference type="NCBI Taxonomy" id="1505"/>
    <lineage>
        <taxon>Bacteria</taxon>
        <taxon>Bacillati</taxon>
        <taxon>Bacillota</taxon>
        <taxon>Clostridia</taxon>
        <taxon>Peptostreptococcales</taxon>
        <taxon>Peptostreptococcaceae</taxon>
        <taxon>Paraclostridium</taxon>
    </lineage>
</organism>
<dbReference type="OrthoDB" id="9990606at2"/>
<dbReference type="RefSeq" id="WP_055328240.1">
    <property type="nucleotide sequence ID" value="NZ_BDJI01000002.1"/>
</dbReference>
<sequence length="104" mass="12410">MKIKKIVLGILIFIMFLSIVDNKKEISNKYNLDYKIKMCFVNELKKNKKYNWSRYDSDIWVDSYKIIGIKRIDNNTFNVNAEISMINRLGENIKKNEELIISIK</sequence>
<dbReference type="Proteomes" id="UP000049127">
    <property type="component" value="Unassembled WGS sequence"/>
</dbReference>
<evidence type="ECO:0000313" key="2">
    <source>
        <dbReference type="Proteomes" id="UP000049127"/>
    </source>
</evidence>
<dbReference type="EMBL" id="CEKZ01000003">
    <property type="protein sequence ID" value="CEQ04373.1"/>
    <property type="molecule type" value="Genomic_DNA"/>
</dbReference>
<evidence type="ECO:0000313" key="1">
    <source>
        <dbReference type="EMBL" id="CEQ04373.1"/>
    </source>
</evidence>
<reference evidence="1 2" key="1">
    <citation type="submission" date="2015-01" db="EMBL/GenBank/DDBJ databases">
        <authorList>
            <person name="Aslett A.Martin."/>
            <person name="De Silva Nishadi"/>
        </authorList>
    </citation>
    <scope>NUCLEOTIDE SEQUENCE [LARGE SCALE GENOMIC DNA]</scope>
    <source>
        <strain evidence="1 2">R28058</strain>
    </source>
</reference>
<dbReference type="AlphaFoldDB" id="A0A0A8VZH3"/>
<proteinExistence type="predicted"/>
<gene>
    <name evidence="1" type="ORF">R28058_21061</name>
</gene>
<accession>A0A0A8VZH3</accession>
<name>A0A0A8VZH3_PARSO</name>